<name>A0ABQ4WGL8_9ASTR</name>
<organism evidence="1 2">
    <name type="scientific">Tanacetum coccineum</name>
    <dbReference type="NCBI Taxonomy" id="301880"/>
    <lineage>
        <taxon>Eukaryota</taxon>
        <taxon>Viridiplantae</taxon>
        <taxon>Streptophyta</taxon>
        <taxon>Embryophyta</taxon>
        <taxon>Tracheophyta</taxon>
        <taxon>Spermatophyta</taxon>
        <taxon>Magnoliopsida</taxon>
        <taxon>eudicotyledons</taxon>
        <taxon>Gunneridae</taxon>
        <taxon>Pentapetalae</taxon>
        <taxon>asterids</taxon>
        <taxon>campanulids</taxon>
        <taxon>Asterales</taxon>
        <taxon>Asteraceae</taxon>
        <taxon>Asteroideae</taxon>
        <taxon>Anthemideae</taxon>
        <taxon>Anthemidinae</taxon>
        <taxon>Tanacetum</taxon>
    </lineage>
</organism>
<sequence>MGEVSRLSSKNWYKEGLVGVKAPISTMIVSVPEKDRWCGTRGKFMRDVIVDGGGMEDIKHDTSVDYFYYKTQGHVTTVFELQRHQGDQDVDAKEMVISFNDIGCDKNISKVEGTIWIRDLYMTRMGHRCEMKGEKLLQYPYTIADHEKP</sequence>
<comment type="caution">
    <text evidence="1">The sequence shown here is derived from an EMBL/GenBank/DDBJ whole genome shotgun (WGS) entry which is preliminary data.</text>
</comment>
<gene>
    <name evidence="1" type="ORF">Tco_0625359</name>
</gene>
<proteinExistence type="predicted"/>
<reference evidence="1" key="2">
    <citation type="submission" date="2022-01" db="EMBL/GenBank/DDBJ databases">
        <authorList>
            <person name="Yamashiro T."/>
            <person name="Shiraishi A."/>
            <person name="Satake H."/>
            <person name="Nakayama K."/>
        </authorList>
    </citation>
    <scope>NUCLEOTIDE SEQUENCE</scope>
</reference>
<keyword evidence="2" id="KW-1185">Reference proteome</keyword>
<dbReference type="EMBL" id="BQNB010008625">
    <property type="protein sequence ID" value="GJS51997.1"/>
    <property type="molecule type" value="Genomic_DNA"/>
</dbReference>
<evidence type="ECO:0000313" key="2">
    <source>
        <dbReference type="Proteomes" id="UP001151760"/>
    </source>
</evidence>
<accession>A0ABQ4WGL8</accession>
<evidence type="ECO:0000313" key="1">
    <source>
        <dbReference type="EMBL" id="GJS51997.1"/>
    </source>
</evidence>
<protein>
    <submittedName>
        <fullName evidence="1">Uncharacterized protein</fullName>
    </submittedName>
</protein>
<dbReference type="Proteomes" id="UP001151760">
    <property type="component" value="Unassembled WGS sequence"/>
</dbReference>
<reference evidence="1" key="1">
    <citation type="journal article" date="2022" name="Int. J. Mol. Sci.">
        <title>Draft Genome of Tanacetum Coccineum: Genomic Comparison of Closely Related Tanacetum-Family Plants.</title>
        <authorList>
            <person name="Yamashiro T."/>
            <person name="Shiraishi A."/>
            <person name="Nakayama K."/>
            <person name="Satake H."/>
        </authorList>
    </citation>
    <scope>NUCLEOTIDE SEQUENCE</scope>
</reference>